<dbReference type="AlphaFoldDB" id="A0A848FI16"/>
<dbReference type="CDD" id="cd03768">
    <property type="entry name" value="SR_ResInv"/>
    <property type="match status" value="1"/>
</dbReference>
<keyword evidence="5" id="KW-0233">DNA recombination</keyword>
<dbReference type="SMART" id="SM00857">
    <property type="entry name" value="Resolvase"/>
    <property type="match status" value="1"/>
</dbReference>
<dbReference type="InterPro" id="IPR036162">
    <property type="entry name" value="Resolvase-like_N_sf"/>
</dbReference>
<protein>
    <submittedName>
        <fullName evidence="9">Recombinase family protein</fullName>
    </submittedName>
</protein>
<keyword evidence="10" id="KW-1185">Reference proteome</keyword>
<dbReference type="InterPro" id="IPR050639">
    <property type="entry name" value="SSR_resolvase"/>
</dbReference>
<dbReference type="PROSITE" id="PS00397">
    <property type="entry name" value="RECOMBINASES_1"/>
    <property type="match status" value="1"/>
</dbReference>
<dbReference type="PROSITE" id="PS00398">
    <property type="entry name" value="RECOMBINASES_2"/>
    <property type="match status" value="1"/>
</dbReference>
<sequence>MALIGYARVSTDDQNPALQLDALRAAGVDQVFEDRGVPGAQQARPGLQKALGALQRGDVLVVWRLDRLGRSLAHLIGLVNELREKGCGFRSLTESIDTATAGGELVFHLFGAMAQFERALVVERTRAGLAAARQRGAKLGRKHALTPRQVQHARQLIEAGESPTAVARSLSVDRSTLYRALARVSAKPAP</sequence>
<gene>
    <name evidence="9" type="ORF">HHL10_29585</name>
</gene>
<dbReference type="Pfam" id="PF02796">
    <property type="entry name" value="HTH_7"/>
    <property type="match status" value="1"/>
</dbReference>
<dbReference type="Proteomes" id="UP000574067">
    <property type="component" value="Unassembled WGS sequence"/>
</dbReference>
<dbReference type="GO" id="GO:0015074">
    <property type="term" value="P:DNA integration"/>
    <property type="evidence" value="ECO:0007669"/>
    <property type="project" value="UniProtKB-KW"/>
</dbReference>
<dbReference type="Pfam" id="PF00239">
    <property type="entry name" value="Resolvase"/>
    <property type="match status" value="1"/>
</dbReference>
<evidence type="ECO:0000259" key="8">
    <source>
        <dbReference type="PROSITE" id="PS51736"/>
    </source>
</evidence>
<evidence type="ECO:0000256" key="1">
    <source>
        <dbReference type="ARBA" id="ARBA00009913"/>
    </source>
</evidence>
<dbReference type="Gene3D" id="3.40.50.1390">
    <property type="entry name" value="Resolvase, N-terminal catalytic domain"/>
    <property type="match status" value="1"/>
</dbReference>
<comment type="similarity">
    <text evidence="1">Belongs to the site-specific recombinase resolvase family.</text>
</comment>
<dbReference type="InterPro" id="IPR006118">
    <property type="entry name" value="Recombinase_CS"/>
</dbReference>
<evidence type="ECO:0000256" key="2">
    <source>
        <dbReference type="ARBA" id="ARBA00022908"/>
    </source>
</evidence>
<dbReference type="PANTHER" id="PTHR30461">
    <property type="entry name" value="DNA-INVERTASE FROM LAMBDOID PROPHAGE"/>
    <property type="match status" value="1"/>
</dbReference>
<dbReference type="EMBL" id="JABBFW010000059">
    <property type="protein sequence ID" value="NML19128.1"/>
    <property type="molecule type" value="Genomic_DNA"/>
</dbReference>
<dbReference type="InterPro" id="IPR006120">
    <property type="entry name" value="Resolvase_HTH_dom"/>
</dbReference>
<dbReference type="SUPFAM" id="SSF46689">
    <property type="entry name" value="Homeodomain-like"/>
    <property type="match status" value="1"/>
</dbReference>
<evidence type="ECO:0000256" key="5">
    <source>
        <dbReference type="ARBA" id="ARBA00023172"/>
    </source>
</evidence>
<keyword evidence="4" id="KW-0238">DNA-binding</keyword>
<evidence type="ECO:0000256" key="3">
    <source>
        <dbReference type="ARBA" id="ARBA00023100"/>
    </source>
</evidence>
<dbReference type="FunFam" id="3.40.50.1390:FF:000001">
    <property type="entry name" value="DNA recombinase"/>
    <property type="match status" value="1"/>
</dbReference>
<dbReference type="SUPFAM" id="SSF53041">
    <property type="entry name" value="Resolvase-like"/>
    <property type="match status" value="1"/>
</dbReference>
<evidence type="ECO:0000313" key="9">
    <source>
        <dbReference type="EMBL" id="NML19128.1"/>
    </source>
</evidence>
<feature type="domain" description="Resolvase/invertase-type recombinase catalytic" evidence="8">
    <location>
        <begin position="2"/>
        <end position="136"/>
    </location>
</feature>
<dbReference type="GO" id="GO:0000150">
    <property type="term" value="F:DNA strand exchange activity"/>
    <property type="evidence" value="ECO:0007669"/>
    <property type="project" value="UniProtKB-KW"/>
</dbReference>
<dbReference type="PROSITE" id="PS51736">
    <property type="entry name" value="RECOMBINASES_3"/>
    <property type="match status" value="1"/>
</dbReference>
<comment type="caution">
    <text evidence="9">The sequence shown here is derived from an EMBL/GenBank/DDBJ whole genome shotgun (WGS) entry which is preliminary data.</text>
</comment>
<accession>A0A848FI16</accession>
<dbReference type="GO" id="GO:0003677">
    <property type="term" value="F:DNA binding"/>
    <property type="evidence" value="ECO:0007669"/>
    <property type="project" value="UniProtKB-KW"/>
</dbReference>
<name>A0A848FI16_9BURK</name>
<evidence type="ECO:0000313" key="10">
    <source>
        <dbReference type="Proteomes" id="UP000574067"/>
    </source>
</evidence>
<keyword evidence="2" id="KW-0229">DNA integration</keyword>
<dbReference type="CDD" id="cd00569">
    <property type="entry name" value="HTH_Hin_like"/>
    <property type="match status" value="1"/>
</dbReference>
<evidence type="ECO:0000256" key="4">
    <source>
        <dbReference type="ARBA" id="ARBA00023125"/>
    </source>
</evidence>
<dbReference type="PANTHER" id="PTHR30461:SF2">
    <property type="entry name" value="SERINE RECOMBINASE PINE-RELATED"/>
    <property type="match status" value="1"/>
</dbReference>
<evidence type="ECO:0000256" key="7">
    <source>
        <dbReference type="PROSITE-ProRule" id="PRU10137"/>
    </source>
</evidence>
<proteinExistence type="inferred from homology"/>
<dbReference type="RefSeq" id="WP_169164018.1">
    <property type="nucleotide sequence ID" value="NZ_JABBFW010000059.1"/>
</dbReference>
<evidence type="ECO:0000256" key="6">
    <source>
        <dbReference type="PIRSR" id="PIRSR606118-50"/>
    </source>
</evidence>
<dbReference type="Gene3D" id="1.10.10.60">
    <property type="entry name" value="Homeodomain-like"/>
    <property type="match status" value="1"/>
</dbReference>
<reference evidence="9 10" key="1">
    <citation type="submission" date="2020-04" db="EMBL/GenBank/DDBJ databases">
        <title>Azohydromonas sp. isolated from soil.</title>
        <authorList>
            <person name="Dahal R.H."/>
        </authorList>
    </citation>
    <scope>NUCLEOTIDE SEQUENCE [LARGE SCALE GENOMIC DNA]</scope>
    <source>
        <strain evidence="9 10">G-1-1-14</strain>
    </source>
</reference>
<dbReference type="InterPro" id="IPR006119">
    <property type="entry name" value="Resolv_N"/>
</dbReference>
<keyword evidence="3" id="KW-0230">DNA invertase</keyword>
<dbReference type="InterPro" id="IPR009057">
    <property type="entry name" value="Homeodomain-like_sf"/>
</dbReference>
<feature type="active site" description="O-(5'-phospho-DNA)-serine intermediate" evidence="6 7">
    <location>
        <position position="10"/>
    </location>
</feature>
<organism evidence="9 10">
    <name type="scientific">Azohydromonas caseinilytica</name>
    <dbReference type="NCBI Taxonomy" id="2728836"/>
    <lineage>
        <taxon>Bacteria</taxon>
        <taxon>Pseudomonadati</taxon>
        <taxon>Pseudomonadota</taxon>
        <taxon>Betaproteobacteria</taxon>
        <taxon>Burkholderiales</taxon>
        <taxon>Sphaerotilaceae</taxon>
        <taxon>Azohydromonas</taxon>
    </lineage>
</organism>